<accession>H3RL75</accession>
<gene>
    <name evidence="1" type="ORF">CKS_5430</name>
</gene>
<dbReference type="AlphaFoldDB" id="H3RL75"/>
<organism evidence="1 2">
    <name type="scientific">Pantoea stewartii subsp. stewartii DC283</name>
    <dbReference type="NCBI Taxonomy" id="660596"/>
    <lineage>
        <taxon>Bacteria</taxon>
        <taxon>Pseudomonadati</taxon>
        <taxon>Pseudomonadota</taxon>
        <taxon>Gammaproteobacteria</taxon>
        <taxon>Enterobacterales</taxon>
        <taxon>Erwiniaceae</taxon>
        <taxon>Pantoea</taxon>
    </lineage>
</organism>
<evidence type="ECO:0000313" key="1">
    <source>
        <dbReference type="EMBL" id="EHT97869.1"/>
    </source>
</evidence>
<protein>
    <submittedName>
        <fullName evidence="1">Uncharacterized protein</fullName>
    </submittedName>
</protein>
<evidence type="ECO:0000313" key="2">
    <source>
        <dbReference type="Proteomes" id="UP000005050"/>
    </source>
</evidence>
<dbReference type="Proteomes" id="UP000005050">
    <property type="component" value="Unassembled WGS sequence"/>
</dbReference>
<reference evidence="1 2" key="1">
    <citation type="journal article" date="2012" name="Mol. Microbiol.">
        <title>The genetic and structural basis of two distinct terminal side branch residues in stewartan and amylovoran exopolysaccharides and their potential role in host adaptation.</title>
        <authorList>
            <person name="Wang X."/>
            <person name="Yang F."/>
            <person name="von Bodman S.B."/>
        </authorList>
    </citation>
    <scope>NUCLEOTIDE SEQUENCE [LARGE SCALE GENOMIC DNA]</scope>
    <source>
        <strain evidence="1 2">DC283</strain>
    </source>
</reference>
<proteinExistence type="predicted"/>
<dbReference type="PATRIC" id="fig|660596.6.peg.5192"/>
<sequence length="50" mass="5772">MDELQHLDFSAINFADFYDDLENGTTLPADQTLIDRVKQQVADRMKRGTQ</sequence>
<dbReference type="EMBL" id="AHIE01000040">
    <property type="protein sequence ID" value="EHT97869.1"/>
    <property type="molecule type" value="Genomic_DNA"/>
</dbReference>
<comment type="caution">
    <text evidence="1">The sequence shown here is derived from an EMBL/GenBank/DDBJ whole genome shotgun (WGS) entry which is preliminary data.</text>
</comment>
<name>H3RL75_PANSE</name>